<feature type="domain" description="IFT140 second beta-propeller" evidence="2">
    <location>
        <begin position="1"/>
        <end position="64"/>
    </location>
</feature>
<gene>
    <name evidence="3" type="ORF">Celaphus_00006753</name>
</gene>
<organism evidence="3 4">
    <name type="scientific">Cervus elaphus hippelaphus</name>
    <name type="common">European red deer</name>
    <dbReference type="NCBI Taxonomy" id="46360"/>
    <lineage>
        <taxon>Eukaryota</taxon>
        <taxon>Metazoa</taxon>
        <taxon>Chordata</taxon>
        <taxon>Craniata</taxon>
        <taxon>Vertebrata</taxon>
        <taxon>Euteleostomi</taxon>
        <taxon>Mammalia</taxon>
        <taxon>Eutheria</taxon>
        <taxon>Laurasiatheria</taxon>
        <taxon>Artiodactyla</taxon>
        <taxon>Ruminantia</taxon>
        <taxon>Pecora</taxon>
        <taxon>Cervidae</taxon>
        <taxon>Cervinae</taxon>
        <taxon>Cervus</taxon>
    </lineage>
</organism>
<feature type="non-terminal residue" evidence="3">
    <location>
        <position position="105"/>
    </location>
</feature>
<name>A0A212CZY2_CEREH</name>
<protein>
    <recommendedName>
        <fullName evidence="2">IFT140 second beta-propeller domain-containing protein</fullName>
    </recommendedName>
</protein>
<sequence length="105" mass="11671">MNHFWDQSEPRLFVCEAVREADVLVLSFFVSEEHGFLLQDSFPRPPAFQTLLGIQVPHYYFTRKVGSVGAAVSLGPPPPRGLSLHKQTVCPELSPEIPADPRSPS</sequence>
<evidence type="ECO:0000256" key="1">
    <source>
        <dbReference type="SAM" id="MobiDB-lite"/>
    </source>
</evidence>
<proteinExistence type="predicted"/>
<feature type="region of interest" description="Disordered" evidence="1">
    <location>
        <begin position="82"/>
        <end position="105"/>
    </location>
</feature>
<evidence type="ECO:0000313" key="4">
    <source>
        <dbReference type="Proteomes" id="UP000242450"/>
    </source>
</evidence>
<dbReference type="InterPro" id="IPR056155">
    <property type="entry name" value="Beta-prop_IFT140_2nd"/>
</dbReference>
<dbReference type="Proteomes" id="UP000242450">
    <property type="component" value="Chromosome 10"/>
</dbReference>
<dbReference type="Pfam" id="PF23385">
    <property type="entry name" value="Beta-prop_IFT140_2nd"/>
    <property type="match status" value="1"/>
</dbReference>
<evidence type="ECO:0000313" key="3">
    <source>
        <dbReference type="EMBL" id="OWK11549.1"/>
    </source>
</evidence>
<comment type="caution">
    <text evidence="3">The sequence shown here is derived from an EMBL/GenBank/DDBJ whole genome shotgun (WGS) entry which is preliminary data.</text>
</comment>
<keyword evidence="4" id="KW-1185">Reference proteome</keyword>
<dbReference type="OrthoDB" id="10258787at2759"/>
<reference evidence="3 4" key="1">
    <citation type="journal article" date="2018" name="Mol. Genet. Genomics">
        <title>The red deer Cervus elaphus genome CerEla1.0: sequencing, annotating, genes, and chromosomes.</title>
        <authorList>
            <person name="Bana N.A."/>
            <person name="Nyiri A."/>
            <person name="Nagy J."/>
            <person name="Frank K."/>
            <person name="Nagy T."/>
            <person name="Steger V."/>
            <person name="Schiller M."/>
            <person name="Lakatos P."/>
            <person name="Sugar L."/>
            <person name="Horn P."/>
            <person name="Barta E."/>
            <person name="Orosz L."/>
        </authorList>
    </citation>
    <scope>NUCLEOTIDE SEQUENCE [LARGE SCALE GENOMIC DNA]</scope>
    <source>
        <strain evidence="3">Hungarian</strain>
    </source>
</reference>
<evidence type="ECO:0000259" key="2">
    <source>
        <dbReference type="Pfam" id="PF23385"/>
    </source>
</evidence>
<dbReference type="EMBL" id="MKHE01000010">
    <property type="protein sequence ID" value="OWK11549.1"/>
    <property type="molecule type" value="Genomic_DNA"/>
</dbReference>
<accession>A0A212CZY2</accession>
<dbReference type="AlphaFoldDB" id="A0A212CZY2"/>